<dbReference type="EMBL" id="JBFDAA010000019">
    <property type="protein sequence ID" value="KAL1115614.1"/>
    <property type="molecule type" value="Genomic_DNA"/>
</dbReference>
<gene>
    <name evidence="3" type="ORF">AAG570_005904</name>
</gene>
<reference evidence="3 4" key="1">
    <citation type="submission" date="2024-07" db="EMBL/GenBank/DDBJ databases">
        <title>Chromosome-level genome assembly of the water stick insect Ranatra chinensis (Heteroptera: Nepidae).</title>
        <authorList>
            <person name="Liu X."/>
        </authorList>
    </citation>
    <scope>NUCLEOTIDE SEQUENCE [LARGE SCALE GENOMIC DNA]</scope>
    <source>
        <strain evidence="3">Cailab_2021Rc</strain>
        <tissue evidence="3">Muscle</tissue>
    </source>
</reference>
<feature type="region of interest" description="Disordered" evidence="2">
    <location>
        <begin position="1"/>
        <end position="20"/>
    </location>
</feature>
<dbReference type="Pfam" id="PF06477">
    <property type="entry name" value="DUF1091"/>
    <property type="match status" value="1"/>
</dbReference>
<sequence length="255" mass="28846">MHWRGSDLEGAGTLTGDEKQTFPLYPHATWPRSCRPDGADIFDIMSPDTVIRLESFDQCAERSKMKNVFTDMVLSQAGLNKFTIHGNLKIKEQINSPITLYLLYQNKKQETTEIEEDREDTRGLGLCASVLELSSVGVLVPQLVCKLSKCASKQEPGTCEYYYTYKSDRFCQALGEANMMWSSFMSKTNITRSCPILPGYYIINGAELDLSTMKSLPITPGFFKVSCSGISQKKAYFCVDVQMDIFKVKKKRRPF</sequence>
<proteinExistence type="predicted"/>
<dbReference type="Gene3D" id="2.70.220.10">
    <property type="entry name" value="Ganglioside GM2 activator"/>
    <property type="match status" value="1"/>
</dbReference>
<evidence type="ECO:0000256" key="1">
    <source>
        <dbReference type="ARBA" id="ARBA00022729"/>
    </source>
</evidence>
<comment type="caution">
    <text evidence="3">The sequence shown here is derived from an EMBL/GenBank/DDBJ whole genome shotgun (WGS) entry which is preliminary data.</text>
</comment>
<dbReference type="InterPro" id="IPR010512">
    <property type="entry name" value="DUF1091"/>
</dbReference>
<evidence type="ECO:0000256" key="2">
    <source>
        <dbReference type="SAM" id="MobiDB-lite"/>
    </source>
</evidence>
<protein>
    <submittedName>
        <fullName evidence="3">Uncharacterized protein</fullName>
    </submittedName>
</protein>
<keyword evidence="1" id="KW-0732">Signal</keyword>
<dbReference type="Proteomes" id="UP001558652">
    <property type="component" value="Unassembled WGS sequence"/>
</dbReference>
<dbReference type="AlphaFoldDB" id="A0ABD0XWG6"/>
<name>A0ABD0XWG6_9HEMI</name>
<keyword evidence="4" id="KW-1185">Reference proteome</keyword>
<dbReference type="InterPro" id="IPR036846">
    <property type="entry name" value="GM2-AP_sf"/>
</dbReference>
<evidence type="ECO:0000313" key="3">
    <source>
        <dbReference type="EMBL" id="KAL1115614.1"/>
    </source>
</evidence>
<evidence type="ECO:0000313" key="4">
    <source>
        <dbReference type="Proteomes" id="UP001558652"/>
    </source>
</evidence>
<organism evidence="3 4">
    <name type="scientific">Ranatra chinensis</name>
    <dbReference type="NCBI Taxonomy" id="642074"/>
    <lineage>
        <taxon>Eukaryota</taxon>
        <taxon>Metazoa</taxon>
        <taxon>Ecdysozoa</taxon>
        <taxon>Arthropoda</taxon>
        <taxon>Hexapoda</taxon>
        <taxon>Insecta</taxon>
        <taxon>Pterygota</taxon>
        <taxon>Neoptera</taxon>
        <taxon>Paraneoptera</taxon>
        <taxon>Hemiptera</taxon>
        <taxon>Heteroptera</taxon>
        <taxon>Panheteroptera</taxon>
        <taxon>Nepomorpha</taxon>
        <taxon>Nepidae</taxon>
        <taxon>Ranatrinae</taxon>
        <taxon>Ranatra</taxon>
    </lineage>
</organism>
<accession>A0ABD0XWG6</accession>